<comment type="caution">
    <text evidence="1">The sequence shown here is derived from an EMBL/GenBank/DDBJ whole genome shotgun (WGS) entry which is preliminary data.</text>
</comment>
<accession>A0ACA9MG33</accession>
<evidence type="ECO:0000313" key="1">
    <source>
        <dbReference type="EMBL" id="CAG8584544.1"/>
    </source>
</evidence>
<sequence length="332" mass="38021">MSDNNPLPLLEEINKWGPSAVISFLESRKELFLDNDDIKAIRTSKITSSDFLNYSTEDFRECGLQVGLAKRITKLSEELRPKICNVTFKYQVKENKTVECNRRDHIVSIIYYLLTELTLKLLQEHAQKEFKFLATTHDEIVIKYNKSILSNDITVRSIFKTKENIKLIVTLDKKYFSSYKNLREVLQKHGIDNDEVHSIPVFFPNCENEKNYTEVFEDCVKEIKARLSAIGNVGNQNEAQRSHFITSILVSAVNSVPNTIFCSQFKIIGDVSVGRVDYTIKKIYPQLVGSGFEEIVCITKAKQIDIKVCIAQSLMQLEGSLDSNKNKKCKLD</sequence>
<evidence type="ECO:0000313" key="2">
    <source>
        <dbReference type="Proteomes" id="UP000789702"/>
    </source>
</evidence>
<dbReference type="EMBL" id="CAJVPU010008489">
    <property type="protein sequence ID" value="CAG8584544.1"/>
    <property type="molecule type" value="Genomic_DNA"/>
</dbReference>
<keyword evidence="2" id="KW-1185">Reference proteome</keyword>
<protein>
    <submittedName>
        <fullName evidence="1">11801_t:CDS:1</fullName>
    </submittedName>
</protein>
<proteinExistence type="predicted"/>
<gene>
    <name evidence="1" type="ORF">DHETER_LOCUS6613</name>
</gene>
<reference evidence="1" key="1">
    <citation type="submission" date="2021-06" db="EMBL/GenBank/DDBJ databases">
        <authorList>
            <person name="Kallberg Y."/>
            <person name="Tangrot J."/>
            <person name="Rosling A."/>
        </authorList>
    </citation>
    <scope>NUCLEOTIDE SEQUENCE</scope>
    <source>
        <strain evidence="1">IL203A</strain>
    </source>
</reference>
<dbReference type="Proteomes" id="UP000789702">
    <property type="component" value="Unassembled WGS sequence"/>
</dbReference>
<name>A0ACA9MG33_9GLOM</name>
<organism evidence="1 2">
    <name type="scientific">Dentiscutata heterogama</name>
    <dbReference type="NCBI Taxonomy" id="1316150"/>
    <lineage>
        <taxon>Eukaryota</taxon>
        <taxon>Fungi</taxon>
        <taxon>Fungi incertae sedis</taxon>
        <taxon>Mucoromycota</taxon>
        <taxon>Glomeromycotina</taxon>
        <taxon>Glomeromycetes</taxon>
        <taxon>Diversisporales</taxon>
        <taxon>Gigasporaceae</taxon>
        <taxon>Dentiscutata</taxon>
    </lineage>
</organism>